<dbReference type="GO" id="GO:0043531">
    <property type="term" value="F:ADP binding"/>
    <property type="evidence" value="ECO:0007669"/>
    <property type="project" value="InterPro"/>
</dbReference>
<dbReference type="AlphaFoldDB" id="A0A9Q0QRZ4"/>
<dbReference type="PANTHER" id="PTHR36766:SF48">
    <property type="entry name" value="DISEASE RESISTANCE PROTEIN RGA3"/>
    <property type="match status" value="1"/>
</dbReference>
<dbReference type="OrthoDB" id="1708560at2759"/>
<keyword evidence="9" id="KW-1185">Reference proteome</keyword>
<evidence type="ECO:0000313" key="9">
    <source>
        <dbReference type="Proteomes" id="UP001141806"/>
    </source>
</evidence>
<keyword evidence="3" id="KW-0611">Plant defense</keyword>
<feature type="domain" description="NB-ARC" evidence="6">
    <location>
        <begin position="61"/>
        <end position="231"/>
    </location>
</feature>
<comment type="caution">
    <text evidence="8">The sequence shown here is derived from an EMBL/GenBank/DDBJ whole genome shotgun (WGS) entry which is preliminary data.</text>
</comment>
<evidence type="ECO:0008006" key="10">
    <source>
        <dbReference type="Google" id="ProtNLM"/>
    </source>
</evidence>
<dbReference type="SUPFAM" id="SSF52540">
    <property type="entry name" value="P-loop containing nucleoside triphosphate hydrolases"/>
    <property type="match status" value="1"/>
</dbReference>
<evidence type="ECO:0000256" key="3">
    <source>
        <dbReference type="ARBA" id="ARBA00022821"/>
    </source>
</evidence>
<reference evidence="8" key="1">
    <citation type="journal article" date="2023" name="Plant J.">
        <title>The genome of the king protea, Protea cynaroides.</title>
        <authorList>
            <person name="Chang J."/>
            <person name="Duong T.A."/>
            <person name="Schoeman C."/>
            <person name="Ma X."/>
            <person name="Roodt D."/>
            <person name="Barker N."/>
            <person name="Li Z."/>
            <person name="Van de Peer Y."/>
            <person name="Mizrachi E."/>
        </authorList>
    </citation>
    <scope>NUCLEOTIDE SEQUENCE</scope>
    <source>
        <tissue evidence="8">Young leaves</tissue>
    </source>
</reference>
<dbReference type="InterPro" id="IPR032675">
    <property type="entry name" value="LRR_dom_sf"/>
</dbReference>
<dbReference type="InterPro" id="IPR027417">
    <property type="entry name" value="P-loop_NTPase"/>
</dbReference>
<gene>
    <name evidence="8" type="ORF">NE237_002787</name>
</gene>
<evidence type="ECO:0000313" key="8">
    <source>
        <dbReference type="EMBL" id="KAJ4969688.1"/>
    </source>
</evidence>
<proteinExistence type="predicted"/>
<protein>
    <recommendedName>
        <fullName evidence="10">NB-ARC domain-containing protein</fullName>
    </recommendedName>
</protein>
<dbReference type="Gene3D" id="3.80.10.10">
    <property type="entry name" value="Ribonuclease Inhibitor"/>
    <property type="match status" value="1"/>
</dbReference>
<keyword evidence="5" id="KW-0175">Coiled coil</keyword>
<dbReference type="GO" id="GO:0006952">
    <property type="term" value="P:defense response"/>
    <property type="evidence" value="ECO:0007669"/>
    <property type="project" value="UniProtKB-KW"/>
</dbReference>
<dbReference type="PRINTS" id="PR00364">
    <property type="entry name" value="DISEASERSIST"/>
</dbReference>
<accession>A0A9Q0QRZ4</accession>
<evidence type="ECO:0000256" key="4">
    <source>
        <dbReference type="ARBA" id="ARBA00022840"/>
    </source>
</evidence>
<dbReference type="GO" id="GO:0051707">
    <property type="term" value="P:response to other organism"/>
    <property type="evidence" value="ECO:0007669"/>
    <property type="project" value="UniProtKB-ARBA"/>
</dbReference>
<dbReference type="PANTHER" id="PTHR36766">
    <property type="entry name" value="PLANT BROAD-SPECTRUM MILDEW RESISTANCE PROTEIN RPW8"/>
    <property type="match status" value="1"/>
</dbReference>
<evidence type="ECO:0000259" key="7">
    <source>
        <dbReference type="Pfam" id="PF18052"/>
    </source>
</evidence>
<dbReference type="Pfam" id="PF00931">
    <property type="entry name" value="NB-ARC"/>
    <property type="match status" value="1"/>
</dbReference>
<feature type="domain" description="Disease resistance N-terminal" evidence="7">
    <location>
        <begin position="10"/>
        <end position="60"/>
    </location>
</feature>
<keyword evidence="1" id="KW-0677">Repeat</keyword>
<dbReference type="Proteomes" id="UP001141806">
    <property type="component" value="Unassembled WGS sequence"/>
</dbReference>
<feature type="coiled-coil region" evidence="5">
    <location>
        <begin position="35"/>
        <end position="65"/>
    </location>
</feature>
<organism evidence="8 9">
    <name type="scientific">Protea cynaroides</name>
    <dbReference type="NCBI Taxonomy" id="273540"/>
    <lineage>
        <taxon>Eukaryota</taxon>
        <taxon>Viridiplantae</taxon>
        <taxon>Streptophyta</taxon>
        <taxon>Embryophyta</taxon>
        <taxon>Tracheophyta</taxon>
        <taxon>Spermatophyta</taxon>
        <taxon>Magnoliopsida</taxon>
        <taxon>Proteales</taxon>
        <taxon>Proteaceae</taxon>
        <taxon>Protea</taxon>
    </lineage>
</organism>
<dbReference type="InterPro" id="IPR002182">
    <property type="entry name" value="NB-ARC"/>
</dbReference>
<dbReference type="Pfam" id="PF18052">
    <property type="entry name" value="Rx_N"/>
    <property type="match status" value="1"/>
</dbReference>
<name>A0A9Q0QRZ4_9MAGN</name>
<evidence type="ECO:0000256" key="1">
    <source>
        <dbReference type="ARBA" id="ARBA00022737"/>
    </source>
</evidence>
<evidence type="ECO:0000256" key="2">
    <source>
        <dbReference type="ARBA" id="ARBA00022741"/>
    </source>
</evidence>
<dbReference type="SUPFAM" id="SSF52058">
    <property type="entry name" value="L domain-like"/>
    <property type="match status" value="1"/>
</dbReference>
<dbReference type="Gene3D" id="3.40.50.300">
    <property type="entry name" value="P-loop containing nucleotide triphosphate hydrolases"/>
    <property type="match status" value="1"/>
</dbReference>
<keyword evidence="2" id="KW-0547">Nucleotide-binding</keyword>
<dbReference type="EMBL" id="JAMYWD010000005">
    <property type="protein sequence ID" value="KAJ4969688.1"/>
    <property type="molecule type" value="Genomic_DNA"/>
</dbReference>
<evidence type="ECO:0000256" key="5">
    <source>
        <dbReference type="SAM" id="Coils"/>
    </source>
</evidence>
<evidence type="ECO:0000259" key="6">
    <source>
        <dbReference type="Pfam" id="PF00931"/>
    </source>
</evidence>
<keyword evidence="4" id="KW-0067">ATP-binding</keyword>
<dbReference type="GO" id="GO:0005524">
    <property type="term" value="F:ATP binding"/>
    <property type="evidence" value="ECO:0007669"/>
    <property type="project" value="UniProtKB-KW"/>
</dbReference>
<sequence>MAELILVHGVGEILKKVISMATPEIGLLWNIKDELEKLVHTLTAIQALLQDAEKQQEENREEDKSEIVSKLTTSDNQDIHLSVLPIVGMGGIGKTTLAKLVYNDDHVAKYFDERVWIHVSRDFDIKKVLTDITESVTNRPCQLSSIDVVQRNLKDQLTDKWFLLVSDDIWNDNSEQWDMLKTSLKIGARVSTIIATTRSGEVASMIGTLAMHPLKRLSEKECWSTLKNKAFGDGGAEETPNMVAIGKEIVKKCGGMKRMKSLGSELYHHDGDHGSIPLFPSLEELSLLQMASLEEWVEPQPQGSFPSFPRLEKIFVKDCPKLMTMPSQFPSLKLLRIERSNDILLQFVVEVPSLTKLYIIEVPELQFLPKGLLHYVQFSNPSSVEYW</sequence>
<dbReference type="InterPro" id="IPR041118">
    <property type="entry name" value="Rx_N"/>
</dbReference>